<name>A0A1D8AXK8_9BACT</name>
<dbReference type="AlphaFoldDB" id="A0A1D8AXK8"/>
<evidence type="ECO:0000313" key="3">
    <source>
        <dbReference type="EMBL" id="AOS45610.1"/>
    </source>
</evidence>
<dbReference type="EC" id="5.4.99.23" evidence="3"/>
<dbReference type="GO" id="GO:0000455">
    <property type="term" value="P:enzyme-directed rRNA pseudouridine synthesis"/>
    <property type="evidence" value="ECO:0007669"/>
    <property type="project" value="TreeGrafter"/>
</dbReference>
<dbReference type="PANTHER" id="PTHR21600:SF87">
    <property type="entry name" value="RNA PSEUDOURIDYLATE SYNTHASE DOMAIN-CONTAINING PROTEIN 1"/>
    <property type="match status" value="1"/>
</dbReference>
<dbReference type="EMBL" id="CP016094">
    <property type="protein sequence ID" value="AOS45610.1"/>
    <property type="molecule type" value="Genomic_DNA"/>
</dbReference>
<dbReference type="CDD" id="cd02869">
    <property type="entry name" value="PseudoU_synth_RluA_like"/>
    <property type="match status" value="1"/>
</dbReference>
<evidence type="ECO:0000256" key="1">
    <source>
        <dbReference type="ARBA" id="ARBA00010876"/>
    </source>
</evidence>
<comment type="similarity">
    <text evidence="1">Belongs to the pseudouridine synthase RluA family.</text>
</comment>
<dbReference type="InterPro" id="IPR020103">
    <property type="entry name" value="PsdUridine_synth_cat_dom_sf"/>
</dbReference>
<keyword evidence="3" id="KW-0413">Isomerase</keyword>
<dbReference type="PROSITE" id="PS01129">
    <property type="entry name" value="PSI_RLU"/>
    <property type="match status" value="1"/>
</dbReference>
<dbReference type="Pfam" id="PF00849">
    <property type="entry name" value="PseudoU_synth_2"/>
    <property type="match status" value="1"/>
</dbReference>
<organism evidence="3 4">
    <name type="scientific">Lacunisphaera limnophila</name>
    <dbReference type="NCBI Taxonomy" id="1838286"/>
    <lineage>
        <taxon>Bacteria</taxon>
        <taxon>Pseudomonadati</taxon>
        <taxon>Verrucomicrobiota</taxon>
        <taxon>Opitutia</taxon>
        <taxon>Opitutales</taxon>
        <taxon>Opitutaceae</taxon>
        <taxon>Lacunisphaera</taxon>
    </lineage>
</organism>
<dbReference type="InterPro" id="IPR006145">
    <property type="entry name" value="PsdUridine_synth_RsuA/RluA"/>
</dbReference>
<evidence type="ECO:0000313" key="4">
    <source>
        <dbReference type="Proteomes" id="UP000095228"/>
    </source>
</evidence>
<dbReference type="PANTHER" id="PTHR21600">
    <property type="entry name" value="MITOCHONDRIAL RNA PSEUDOURIDINE SYNTHASE"/>
    <property type="match status" value="1"/>
</dbReference>
<keyword evidence="4" id="KW-1185">Reference proteome</keyword>
<dbReference type="KEGG" id="obg:Verru16b_02694"/>
<evidence type="ECO:0000259" key="2">
    <source>
        <dbReference type="Pfam" id="PF00849"/>
    </source>
</evidence>
<protein>
    <submittedName>
        <fullName evidence="3">Ribosomal large subunit pseudouridine synthase D</fullName>
        <ecNumber evidence="3">5.4.99.23</ecNumber>
    </submittedName>
</protein>
<dbReference type="GO" id="GO:0160140">
    <property type="term" value="F:23S rRNA pseudouridine(1911/1915/1917) synthase activity"/>
    <property type="evidence" value="ECO:0007669"/>
    <property type="project" value="UniProtKB-EC"/>
</dbReference>
<dbReference type="InterPro" id="IPR006224">
    <property type="entry name" value="PsdUridine_synth_RluA-like_CS"/>
</dbReference>
<accession>A0A1D8AXK8</accession>
<feature type="domain" description="Pseudouridine synthase RsuA/RluA-like" evidence="2">
    <location>
        <begin position="32"/>
        <end position="182"/>
    </location>
</feature>
<dbReference type="RefSeq" id="WP_069962737.1">
    <property type="nucleotide sequence ID" value="NZ_CP016094.1"/>
</dbReference>
<sequence length="286" mass="30989">MTHADEPLPPTIPPLVNPADLPGWVLLSDERLLVLDKPGWLVVHPSKNGPWSSLAGAVREGLGIETIRFVYRLDRETSGVVLLAKDEATGRRLGKAVLARRIGKAYVTILEGELPGPVTVDQWLGPDLTAGVSVKQQVVPAGTAGAQAATTVFHPLVVRGGCTLAGVELVTGRKHQIRAHAAWLGHRVVGDKLYGPDPRLYLEFAEQGWTARHSALLRFTRQALHCAAIDLRPARMDYLLRAPWPADLARFAAREMSLPAVEAEALIDAFIAEKLPAPPAGQPIEW</sequence>
<dbReference type="STRING" id="1838286.Verru16b_02694"/>
<dbReference type="SUPFAM" id="SSF55120">
    <property type="entry name" value="Pseudouridine synthase"/>
    <property type="match status" value="1"/>
</dbReference>
<dbReference type="Gene3D" id="3.30.2350.10">
    <property type="entry name" value="Pseudouridine synthase"/>
    <property type="match status" value="1"/>
</dbReference>
<proteinExistence type="inferred from homology"/>
<dbReference type="Proteomes" id="UP000095228">
    <property type="component" value="Chromosome"/>
</dbReference>
<dbReference type="GO" id="GO:0003723">
    <property type="term" value="F:RNA binding"/>
    <property type="evidence" value="ECO:0007669"/>
    <property type="project" value="InterPro"/>
</dbReference>
<dbReference type="InterPro" id="IPR050188">
    <property type="entry name" value="RluA_PseudoU_synthase"/>
</dbReference>
<dbReference type="OrthoDB" id="9807829at2"/>
<gene>
    <name evidence="3" type="primary">rluD_1</name>
    <name evidence="3" type="ORF">Verru16b_02694</name>
</gene>
<reference evidence="3 4" key="1">
    <citation type="submission" date="2016-06" db="EMBL/GenBank/DDBJ databases">
        <title>Three novel species with peptidoglycan cell walls form the new genus Lacunisphaera gen. nov. in the family Opitutaceae of the verrucomicrobial subdivision 4.</title>
        <authorList>
            <person name="Rast P."/>
            <person name="Gloeckner I."/>
            <person name="Jogler M."/>
            <person name="Boedeker C."/>
            <person name="Jeske O."/>
            <person name="Wiegand S."/>
            <person name="Reinhardt R."/>
            <person name="Schumann P."/>
            <person name="Rohde M."/>
            <person name="Spring S."/>
            <person name="Gloeckner F.O."/>
            <person name="Jogler C."/>
        </authorList>
    </citation>
    <scope>NUCLEOTIDE SEQUENCE [LARGE SCALE GENOMIC DNA]</scope>
    <source>
        <strain evidence="3 4">IG16b</strain>
    </source>
</reference>